<dbReference type="Gene3D" id="2.40.30.10">
    <property type="entry name" value="Translation factors"/>
    <property type="match status" value="1"/>
</dbReference>
<reference evidence="16 17" key="1">
    <citation type="submission" date="2025-04" db="UniProtKB">
        <authorList>
            <consortium name="RefSeq"/>
        </authorList>
    </citation>
    <scope>IDENTIFICATION</scope>
</reference>
<evidence type="ECO:0000256" key="2">
    <source>
        <dbReference type="ARBA" id="ARBA00001974"/>
    </source>
</evidence>
<dbReference type="OrthoDB" id="1856718at2759"/>
<evidence type="ECO:0000256" key="1">
    <source>
        <dbReference type="ARBA" id="ARBA00001917"/>
    </source>
</evidence>
<evidence type="ECO:0000256" key="4">
    <source>
        <dbReference type="ARBA" id="ARBA00022630"/>
    </source>
</evidence>
<dbReference type="InterPro" id="IPR001433">
    <property type="entry name" value="OxRdtase_FAD/NAD-bd"/>
</dbReference>
<dbReference type="InterPro" id="IPR001709">
    <property type="entry name" value="Flavoprot_Pyr_Nucl_cyt_Rdtase"/>
</dbReference>
<dbReference type="SUPFAM" id="SSF63380">
    <property type="entry name" value="Riboflavin synthase domain-like"/>
    <property type="match status" value="1"/>
</dbReference>
<keyword evidence="6" id="KW-0949">S-adenosyl-L-methionine</keyword>
<sequence>MCCEVKKRFLLLYGTQLGQAKAIAEEIAQQADGHGFVAEVHSLSDTDKYNLQDEKAPVVIVVSTTGTGDPPEEALKFVKTIQNHDLPANHLENLRYGLLALGDSEYTFFCNGGKIIDKRLQELGAQHFYSTGYADDCVGLELVVDPWIEELWVVLKKELLSRTEKEDTQDSFRIISSGVLTDQSASGKESLDSQMQFLILESSAQIGHILPQNVIDANTRAWHELSEPSLTQSVPPLSQSTLNIPSLLPAYLDVQFQETTDQVSNPAMLHSEEAIFQVPVTKAVQLTREDAIKTALLLELDISNTVFTYQPGDSFCIVCPNHTCEVEELLHHLQISEIQDCPVCLKVKPNTKKKGANLPQHIPQKSTPAFILSWCLEIRAVPKKAFLRALVEHTIDDTEKRRLQELCSRQGASDYSHFIRDPSICLLDLLRAFPSCKPPLELLIEHLPKLQGRSYSAASSNLFLPGKLRFVFNIVEFPSCPGRPVSRKGVCTGWLAELVTPMLHQYHNTPQNGSPGKNKLLVSKVSVFARPSNFFHLPADPFVPIVMVGPGTGVAPFVGFLQHREKLREQHPEWIFGKTWLFFGCRHRNRDYLFREELKCFLENGTLTHLKVCFSRDTPSYPERVAQKYVQDYLRVCSQDIARILVKEKGYFYVCGDGKHMAKDVTEALMDILSTELTVDKLEALNIMATLREEKRYLEDVWA</sequence>
<dbReference type="InterPro" id="IPR039261">
    <property type="entry name" value="FNR_nucleotide-bd"/>
</dbReference>
<dbReference type="GO" id="GO:0050660">
    <property type="term" value="F:flavin adenine dinucleotide binding"/>
    <property type="evidence" value="ECO:0007669"/>
    <property type="project" value="TreeGrafter"/>
</dbReference>
<evidence type="ECO:0000256" key="7">
    <source>
        <dbReference type="ARBA" id="ARBA00022827"/>
    </source>
</evidence>
<dbReference type="PRINTS" id="PR00369">
    <property type="entry name" value="FLAVODOXIN"/>
</dbReference>
<dbReference type="PROSITE" id="PS50902">
    <property type="entry name" value="FLAVODOXIN_LIKE"/>
    <property type="match status" value="1"/>
</dbReference>
<evidence type="ECO:0000256" key="10">
    <source>
        <dbReference type="ARBA" id="ARBA00023167"/>
    </source>
</evidence>
<keyword evidence="8" id="KW-0521">NADP</keyword>
<dbReference type="PRINTS" id="PR00371">
    <property type="entry name" value="FPNCR"/>
</dbReference>
<dbReference type="InterPro" id="IPR003097">
    <property type="entry name" value="CysJ-like_FAD-binding"/>
</dbReference>
<comment type="cofactor">
    <cofactor evidence="1">
        <name>FMN</name>
        <dbReference type="ChEBI" id="CHEBI:58210"/>
    </cofactor>
</comment>
<dbReference type="Gene3D" id="3.40.50.80">
    <property type="entry name" value="Nucleotide-binding domain of ferredoxin-NADP reductase (FNR) module"/>
    <property type="match status" value="1"/>
</dbReference>
<dbReference type="Proteomes" id="UP000515159">
    <property type="component" value="Chromosome 2"/>
</dbReference>
<keyword evidence="3" id="KW-0028">Amino-acid biosynthesis</keyword>
<dbReference type="KEGG" id="gsh:117353594"/>
<dbReference type="Pfam" id="PF00667">
    <property type="entry name" value="FAD_binding_1"/>
    <property type="match status" value="1"/>
</dbReference>
<comment type="cofactor">
    <cofactor evidence="2">
        <name>FAD</name>
        <dbReference type="ChEBI" id="CHEBI:57692"/>
    </cofactor>
</comment>
<keyword evidence="10" id="KW-0486">Methionine biosynthesis</keyword>
<feature type="domain" description="Flavodoxin-like" evidence="13">
    <location>
        <begin position="9"/>
        <end position="152"/>
    </location>
</feature>
<dbReference type="SUPFAM" id="SSF52343">
    <property type="entry name" value="Ferredoxin reductase-like, C-terminal NADP-linked domain"/>
    <property type="match status" value="1"/>
</dbReference>
<evidence type="ECO:0000313" key="18">
    <source>
        <dbReference type="RefSeq" id="XP_033785614.1"/>
    </source>
</evidence>
<name>A0A6P8QEA6_GEOSA</name>
<dbReference type="PANTHER" id="PTHR19384:SF84">
    <property type="entry name" value="METHIONINE SYNTHASE REDUCTASE"/>
    <property type="match status" value="1"/>
</dbReference>
<keyword evidence="7" id="KW-0274">FAD</keyword>
<dbReference type="PROSITE" id="PS51384">
    <property type="entry name" value="FAD_FR"/>
    <property type="match status" value="1"/>
</dbReference>
<dbReference type="PANTHER" id="PTHR19384">
    <property type="entry name" value="NITRIC OXIDE SYNTHASE-RELATED"/>
    <property type="match status" value="1"/>
</dbReference>
<proteinExistence type="predicted"/>
<feature type="domain" description="FAD-binding FR-type" evidence="14">
    <location>
        <begin position="273"/>
        <end position="538"/>
    </location>
</feature>
<evidence type="ECO:0000256" key="12">
    <source>
        <dbReference type="ARBA" id="ARBA00040659"/>
    </source>
</evidence>
<dbReference type="InterPro" id="IPR001094">
    <property type="entry name" value="Flavdoxin-like"/>
</dbReference>
<keyword evidence="15" id="KW-1185">Reference proteome</keyword>
<evidence type="ECO:0000313" key="17">
    <source>
        <dbReference type="RefSeq" id="XP_033785613.1"/>
    </source>
</evidence>
<dbReference type="EC" id="1.16.1.8" evidence="11"/>
<organism evidence="15 17">
    <name type="scientific">Geotrypetes seraphini</name>
    <name type="common">Gaboon caecilian</name>
    <name type="synonym">Caecilia seraphini</name>
    <dbReference type="NCBI Taxonomy" id="260995"/>
    <lineage>
        <taxon>Eukaryota</taxon>
        <taxon>Metazoa</taxon>
        <taxon>Chordata</taxon>
        <taxon>Craniata</taxon>
        <taxon>Vertebrata</taxon>
        <taxon>Euteleostomi</taxon>
        <taxon>Amphibia</taxon>
        <taxon>Gymnophiona</taxon>
        <taxon>Geotrypetes</taxon>
    </lineage>
</organism>
<evidence type="ECO:0000313" key="16">
    <source>
        <dbReference type="RefSeq" id="XP_033785612.1"/>
    </source>
</evidence>
<evidence type="ECO:0000256" key="3">
    <source>
        <dbReference type="ARBA" id="ARBA00022605"/>
    </source>
</evidence>
<dbReference type="Gene3D" id="1.20.990.10">
    <property type="entry name" value="NADPH-cytochrome p450 Reductase, Chain A, domain 3"/>
    <property type="match status" value="1"/>
</dbReference>
<evidence type="ECO:0000256" key="5">
    <source>
        <dbReference type="ARBA" id="ARBA00022643"/>
    </source>
</evidence>
<dbReference type="CTD" id="4552"/>
<dbReference type="Gene3D" id="3.40.50.360">
    <property type="match status" value="1"/>
</dbReference>
<evidence type="ECO:0000256" key="8">
    <source>
        <dbReference type="ARBA" id="ARBA00022857"/>
    </source>
</evidence>
<evidence type="ECO:0000256" key="9">
    <source>
        <dbReference type="ARBA" id="ARBA00023002"/>
    </source>
</evidence>
<dbReference type="GeneID" id="117353594"/>
<evidence type="ECO:0000259" key="14">
    <source>
        <dbReference type="PROSITE" id="PS51384"/>
    </source>
</evidence>
<keyword evidence="9" id="KW-0560">Oxidoreductase</keyword>
<dbReference type="RefSeq" id="XP_033785613.1">
    <property type="nucleotide sequence ID" value="XM_033929722.1"/>
</dbReference>
<dbReference type="InterPro" id="IPR023173">
    <property type="entry name" value="NADPH_Cyt_P450_Rdtase_alpha"/>
</dbReference>
<keyword evidence="5" id="KW-0288">FMN</keyword>
<dbReference type="Pfam" id="PF00258">
    <property type="entry name" value="Flavodoxin_1"/>
    <property type="match status" value="1"/>
</dbReference>
<evidence type="ECO:0000259" key="13">
    <source>
        <dbReference type="PROSITE" id="PS50902"/>
    </source>
</evidence>
<dbReference type="InterPro" id="IPR017938">
    <property type="entry name" value="Riboflavin_synthase-like_b-brl"/>
</dbReference>
<dbReference type="InterPro" id="IPR017927">
    <property type="entry name" value="FAD-bd_FR_type"/>
</dbReference>
<dbReference type="GO" id="GO:0050667">
    <property type="term" value="P:homocysteine metabolic process"/>
    <property type="evidence" value="ECO:0007669"/>
    <property type="project" value="TreeGrafter"/>
</dbReference>
<dbReference type="FunFam" id="3.40.50.80:FF:000018">
    <property type="entry name" value="NADPH--cytochrome P450 reductase"/>
    <property type="match status" value="1"/>
</dbReference>
<dbReference type="RefSeq" id="XP_033785612.1">
    <property type="nucleotide sequence ID" value="XM_033929721.1"/>
</dbReference>
<dbReference type="RefSeq" id="XP_033785614.1">
    <property type="nucleotide sequence ID" value="XM_033929723.1"/>
</dbReference>
<keyword evidence="4" id="KW-0285">Flavoprotein</keyword>
<evidence type="ECO:0000313" key="15">
    <source>
        <dbReference type="Proteomes" id="UP000515159"/>
    </source>
</evidence>
<dbReference type="GO" id="GO:0009086">
    <property type="term" value="P:methionine biosynthetic process"/>
    <property type="evidence" value="ECO:0007669"/>
    <property type="project" value="UniProtKB-KW"/>
</dbReference>
<dbReference type="InterPro" id="IPR008254">
    <property type="entry name" value="Flavodoxin/NO_synth"/>
</dbReference>
<dbReference type="InterPro" id="IPR029039">
    <property type="entry name" value="Flavoprotein-like_sf"/>
</dbReference>
<gene>
    <name evidence="16 17 18" type="primary">MTRR</name>
</gene>
<dbReference type="GO" id="GO:0010181">
    <property type="term" value="F:FMN binding"/>
    <property type="evidence" value="ECO:0007669"/>
    <property type="project" value="InterPro"/>
</dbReference>
<dbReference type="AlphaFoldDB" id="A0A6P8QEA6"/>
<dbReference type="FunFam" id="1.20.990.10:FF:000007">
    <property type="entry name" value="Methionine synthase reductase"/>
    <property type="match status" value="1"/>
</dbReference>
<dbReference type="GO" id="GO:0005829">
    <property type="term" value="C:cytosol"/>
    <property type="evidence" value="ECO:0007669"/>
    <property type="project" value="TreeGrafter"/>
</dbReference>
<dbReference type="SUPFAM" id="SSF52218">
    <property type="entry name" value="Flavoproteins"/>
    <property type="match status" value="1"/>
</dbReference>
<accession>A0A6P8QEA6</accession>
<dbReference type="Pfam" id="PF00175">
    <property type="entry name" value="NAD_binding_1"/>
    <property type="match status" value="1"/>
</dbReference>
<dbReference type="GO" id="GO:0030586">
    <property type="term" value="F:[methionine synthase] reductase (NADPH) activity"/>
    <property type="evidence" value="ECO:0007669"/>
    <property type="project" value="UniProtKB-EC"/>
</dbReference>
<evidence type="ECO:0000256" key="6">
    <source>
        <dbReference type="ARBA" id="ARBA00022691"/>
    </source>
</evidence>
<evidence type="ECO:0000256" key="11">
    <source>
        <dbReference type="ARBA" id="ARBA00039088"/>
    </source>
</evidence>
<protein>
    <recommendedName>
        <fullName evidence="12">Methionine synthase reductase</fullName>
        <ecNumber evidence="11">1.16.1.8</ecNumber>
    </recommendedName>
</protein>
<dbReference type="FunFam" id="3.40.50.360:FF:000059">
    <property type="entry name" value="5-methyltetrahydrofolate-homocysteine methyltransferase reductase"/>
    <property type="match status" value="1"/>
</dbReference>
<dbReference type="CDD" id="cd06203">
    <property type="entry name" value="methionine_synthase_red"/>
    <property type="match status" value="1"/>
</dbReference>